<dbReference type="GO" id="GO:0036158">
    <property type="term" value="P:outer dynein arm assembly"/>
    <property type="evidence" value="ECO:0007669"/>
    <property type="project" value="TreeGrafter"/>
</dbReference>
<evidence type="ECO:0000256" key="8">
    <source>
        <dbReference type="ARBA" id="ARBA00073725"/>
    </source>
</evidence>
<dbReference type="InterPro" id="IPR016024">
    <property type="entry name" value="ARM-type_fold"/>
</dbReference>
<dbReference type="Pfam" id="PF24573">
    <property type="entry name" value="HEAT_DAAF5"/>
    <property type="match status" value="1"/>
</dbReference>
<dbReference type="PANTHER" id="PTHR16216:SF2">
    <property type="entry name" value="DYNEIN AXONEMAL ASSEMBLY FACTOR 5"/>
    <property type="match status" value="1"/>
</dbReference>
<dbReference type="GO" id="GO:0003341">
    <property type="term" value="P:cilium movement"/>
    <property type="evidence" value="ECO:0007669"/>
    <property type="project" value="TreeGrafter"/>
</dbReference>
<evidence type="ECO:0000256" key="2">
    <source>
        <dbReference type="ARBA" id="ARBA00022490"/>
    </source>
</evidence>
<protein>
    <recommendedName>
        <fullName evidence="8">Dynein axonemal assembly factor 5</fullName>
    </recommendedName>
    <alternativeName>
        <fullName evidence="9">HEAT repeat-containing protein 2</fullName>
    </alternativeName>
</protein>
<keyword evidence="12" id="KW-1185">Reference proteome</keyword>
<keyword evidence="4" id="KW-0970">Cilium biogenesis/degradation</keyword>
<comment type="function">
    <text evidence="5">Cytoplasmic protein involved in the delivery of the dynein machinery to the motile cilium. It is required for the assembly of the axonemal dynein inner and outer arms, two structures attached to the peripheral outer doublet A microtubule of the axoneme, that play a crucial role in cilium motility.</text>
</comment>
<evidence type="ECO:0000313" key="11">
    <source>
        <dbReference type="EMBL" id="NXW37815.1"/>
    </source>
</evidence>
<comment type="similarity">
    <text evidence="6">Belongs to the DNAAF5 family.</text>
</comment>
<evidence type="ECO:0000256" key="7">
    <source>
        <dbReference type="ARBA" id="ARBA00063859"/>
    </source>
</evidence>
<dbReference type="Gene3D" id="1.25.10.10">
    <property type="entry name" value="Leucine-rich Repeat Variant"/>
    <property type="match status" value="2"/>
</dbReference>
<evidence type="ECO:0000256" key="5">
    <source>
        <dbReference type="ARBA" id="ARBA00055740"/>
    </source>
</evidence>
<accession>A0A7L4BIM3</accession>
<evidence type="ECO:0000259" key="10">
    <source>
        <dbReference type="Pfam" id="PF24573"/>
    </source>
</evidence>
<evidence type="ECO:0000256" key="3">
    <source>
        <dbReference type="ARBA" id="ARBA00022737"/>
    </source>
</evidence>
<dbReference type="SUPFAM" id="SSF48371">
    <property type="entry name" value="ARM repeat"/>
    <property type="match status" value="1"/>
</dbReference>
<evidence type="ECO:0000256" key="9">
    <source>
        <dbReference type="ARBA" id="ARBA00078800"/>
    </source>
</evidence>
<dbReference type="GO" id="GO:0036159">
    <property type="term" value="P:inner dynein arm assembly"/>
    <property type="evidence" value="ECO:0007669"/>
    <property type="project" value="TreeGrafter"/>
</dbReference>
<organism evidence="11 12">
    <name type="scientific">Phaetusa simplex</name>
    <name type="common">large-billed tern</name>
    <dbReference type="NCBI Taxonomy" id="297813"/>
    <lineage>
        <taxon>Eukaryota</taxon>
        <taxon>Metazoa</taxon>
        <taxon>Chordata</taxon>
        <taxon>Craniata</taxon>
        <taxon>Vertebrata</taxon>
        <taxon>Euteleostomi</taxon>
        <taxon>Archelosauria</taxon>
        <taxon>Archosauria</taxon>
        <taxon>Dinosauria</taxon>
        <taxon>Saurischia</taxon>
        <taxon>Theropoda</taxon>
        <taxon>Coelurosauria</taxon>
        <taxon>Aves</taxon>
        <taxon>Neognathae</taxon>
        <taxon>Neoaves</taxon>
        <taxon>Charadriiformes</taxon>
        <taxon>Laridae</taxon>
        <taxon>Phaetusa</taxon>
    </lineage>
</organism>
<dbReference type="InterPro" id="IPR011989">
    <property type="entry name" value="ARM-like"/>
</dbReference>
<dbReference type="Proteomes" id="UP000556165">
    <property type="component" value="Unassembled WGS sequence"/>
</dbReference>
<dbReference type="FunFam" id="1.25.10.10:FF:001106">
    <property type="entry name" value="Dynein, axonemal, assembly factor 5"/>
    <property type="match status" value="1"/>
</dbReference>
<evidence type="ECO:0000256" key="4">
    <source>
        <dbReference type="ARBA" id="ARBA00022794"/>
    </source>
</evidence>
<dbReference type="GO" id="GO:0045505">
    <property type="term" value="F:dynein intermediate chain binding"/>
    <property type="evidence" value="ECO:0007669"/>
    <property type="project" value="TreeGrafter"/>
</dbReference>
<keyword evidence="3" id="KW-0677">Repeat</keyword>
<dbReference type="PANTHER" id="PTHR16216">
    <property type="entry name" value="DYNEIN ASSEMBLY FACTOR 5, AXONEMAL"/>
    <property type="match status" value="1"/>
</dbReference>
<dbReference type="AlphaFoldDB" id="A0A7L4BIM3"/>
<dbReference type="GO" id="GO:0005737">
    <property type="term" value="C:cytoplasm"/>
    <property type="evidence" value="ECO:0007669"/>
    <property type="project" value="UniProtKB-SubCell"/>
</dbReference>
<feature type="non-terminal residue" evidence="11">
    <location>
        <position position="505"/>
    </location>
</feature>
<sequence>ELVSRNLSKILPGLCHDITDWVESTRVKASQLLYTLLLHAEDHITQHMELLLRTLYQACLDEESDVVKNCVKAAELIGTFVSPKVSLRLITSAFGKTPKPSCIMVLTAVIRGSPKEVLQPHLTDLGNTLSQAGQGSEEVRITGKYTADCSFRPVVLRLIFSFVLPKCSHSDPSLAHLAHTISGHSCGHVEETMSSLAEVQQLDSFLCLYKQHIIQLLEWISVSHDSWTCYSPEVLQLDVIATHSGPVIGEALNNFILILKTCLQPNKDPQMRLKLFTVLSQLLQKGSETVNSQGLFPSYLETVIKDILAPNLQWHAGRTAAAIRTTAVACLWALIHCEILAPEEILKVKDGLMPQIIAAMDEDSKMTRLMACRIVGVLLKACGRQFDEDNFTKTYTEVLKRLDDASCDVRLAAARTLAQWFRSLKDGEVRSAMEAQVEFLYQELLIHLDDPDENTQKAVLEVLKEGSDIYPDLLVREIEGAVHKHRTPAYCNQLLRHIQSARESA</sequence>
<feature type="non-terminal residue" evidence="11">
    <location>
        <position position="1"/>
    </location>
</feature>
<evidence type="ECO:0000256" key="1">
    <source>
        <dbReference type="ARBA" id="ARBA00004496"/>
    </source>
</evidence>
<comment type="caution">
    <text evidence="11">The sequence shown here is derived from an EMBL/GenBank/DDBJ whole genome shotgun (WGS) entry which is preliminary data.</text>
</comment>
<dbReference type="InterPro" id="IPR056497">
    <property type="entry name" value="HEAT_DAAF5"/>
</dbReference>
<evidence type="ECO:0000313" key="12">
    <source>
        <dbReference type="Proteomes" id="UP000556165"/>
    </source>
</evidence>
<comment type="subunit">
    <text evidence="7">Interacts with DNAI2; probably involved in outer arm dynein assembly.</text>
</comment>
<comment type="subcellular location">
    <subcellularLocation>
        <location evidence="1">Cytoplasm</location>
    </subcellularLocation>
</comment>
<feature type="domain" description="Dynein axonemal assembly factor 5 HEAT-repeat" evidence="10">
    <location>
        <begin position="1"/>
        <end position="136"/>
    </location>
</feature>
<evidence type="ECO:0000256" key="6">
    <source>
        <dbReference type="ARBA" id="ARBA00061384"/>
    </source>
</evidence>
<reference evidence="11 12" key="1">
    <citation type="submission" date="2019-09" db="EMBL/GenBank/DDBJ databases">
        <title>Bird 10,000 Genomes (B10K) Project - Family phase.</title>
        <authorList>
            <person name="Zhang G."/>
        </authorList>
    </citation>
    <scope>NUCLEOTIDE SEQUENCE [LARGE SCALE GENOMIC DNA]</scope>
    <source>
        <strain evidence="11">B10K-DU-009-16</strain>
        <tissue evidence="11">Muscle</tissue>
    </source>
</reference>
<name>A0A7L4BIM3_9CHAR</name>
<keyword evidence="2" id="KW-0963">Cytoplasm</keyword>
<proteinExistence type="inferred from homology"/>
<dbReference type="InterPro" id="IPR052623">
    <property type="entry name" value="DAAF5"/>
</dbReference>
<dbReference type="EMBL" id="VZZW01002685">
    <property type="protein sequence ID" value="NXW37815.1"/>
    <property type="molecule type" value="Genomic_DNA"/>
</dbReference>
<gene>
    <name evidence="11" type="primary">Dnaaf5</name>
    <name evidence="11" type="ORF">PHASIM_R05205</name>
</gene>